<proteinExistence type="predicted"/>
<dbReference type="InterPro" id="IPR013726">
    <property type="entry name" value="Mitofissin"/>
</dbReference>
<comment type="caution">
    <text evidence="2">The sequence shown here is derived from an EMBL/GenBank/DDBJ whole genome shotgun (WGS) entry which is preliminary data.</text>
</comment>
<keyword evidence="1" id="KW-0472">Membrane</keyword>
<keyword evidence="1" id="KW-1133">Transmembrane helix</keyword>
<keyword evidence="1" id="KW-0812">Transmembrane</keyword>
<evidence type="ECO:0000313" key="3">
    <source>
        <dbReference type="Proteomes" id="UP001153365"/>
    </source>
</evidence>
<evidence type="ECO:0000313" key="2">
    <source>
        <dbReference type="EMBL" id="CAH7672114.1"/>
    </source>
</evidence>
<accession>A0AAV0ATM7</accession>
<name>A0AAV0ATM7_PHAPC</name>
<protein>
    <submittedName>
        <fullName evidence="2">Uncharacterized protein</fullName>
    </submittedName>
</protein>
<evidence type="ECO:0000256" key="1">
    <source>
        <dbReference type="SAM" id="Phobius"/>
    </source>
</evidence>
<sequence>MIGQVLGLIVPISSLFGFSTTGIIHLGLDSLLVSVCLAGIRRSTGLTPALSKVQNKEVRRILKSYLDLGDWVMDFLIVAMGRSSSFERK</sequence>
<dbReference type="Pfam" id="PF08520">
    <property type="entry name" value="Mitofissin"/>
    <property type="match status" value="1"/>
</dbReference>
<dbReference type="GO" id="GO:0005737">
    <property type="term" value="C:cytoplasm"/>
    <property type="evidence" value="ECO:0007669"/>
    <property type="project" value="TreeGrafter"/>
</dbReference>
<dbReference type="EMBL" id="CALTRL010001326">
    <property type="protein sequence ID" value="CAH7672114.1"/>
    <property type="molecule type" value="Genomic_DNA"/>
</dbReference>
<dbReference type="PANTHER" id="PTHR28075:SF1">
    <property type="entry name" value="DUF1748-DOMAIN-CONTAINING PROTEIN"/>
    <property type="match status" value="1"/>
</dbReference>
<feature type="transmembrane region" description="Helical" evidence="1">
    <location>
        <begin position="15"/>
        <end position="40"/>
    </location>
</feature>
<dbReference type="PANTHER" id="PTHR28075">
    <property type="entry name" value="CHROMOSOME 16, WHOLE GENOME SHOTGUN SEQUENCE"/>
    <property type="match status" value="1"/>
</dbReference>
<dbReference type="Proteomes" id="UP001153365">
    <property type="component" value="Unassembled WGS sequence"/>
</dbReference>
<gene>
    <name evidence="2" type="ORF">PPACK8108_LOCUS6901</name>
</gene>
<dbReference type="AlphaFoldDB" id="A0AAV0ATM7"/>
<keyword evidence="3" id="KW-1185">Reference proteome</keyword>
<organism evidence="2 3">
    <name type="scientific">Phakopsora pachyrhizi</name>
    <name type="common">Asian soybean rust disease fungus</name>
    <dbReference type="NCBI Taxonomy" id="170000"/>
    <lineage>
        <taxon>Eukaryota</taxon>
        <taxon>Fungi</taxon>
        <taxon>Dikarya</taxon>
        <taxon>Basidiomycota</taxon>
        <taxon>Pucciniomycotina</taxon>
        <taxon>Pucciniomycetes</taxon>
        <taxon>Pucciniales</taxon>
        <taxon>Phakopsoraceae</taxon>
        <taxon>Phakopsora</taxon>
    </lineage>
</organism>
<reference evidence="2" key="1">
    <citation type="submission" date="2022-06" db="EMBL/GenBank/DDBJ databases">
        <authorList>
            <consortium name="SYNGENTA / RWTH Aachen University"/>
        </authorList>
    </citation>
    <scope>NUCLEOTIDE SEQUENCE</scope>
</reference>